<sequence>MSADSPRRLSRKGSTGHVVLPQPVSDPSIIESVAGFIHEVIPQAYSSVLPGDSRESIAWARFEQADYNDASLYPDGGEDCDSTPPLLLVLGYTNGVQGWSIASSGEAVEVLSWNQRVVRTLRFLPSPLPPSSSSPHHLHSDPFAHKRPLIALVDNSGPTPHFSTCSFISLQAGDQVKSIKFKNPICDVLANRRSIVITFVERIAVFDALTLEDRLTITTCYPSPGVCPNPVALGSRWLAFADKRLVPWWRSVGGCDVDGAQGSYTASVLHAAKTLGKGLRGLSGHVASHLAGGGSLAGVAAPHAATAAVNGDATTASAGHATPGVVTVIDIQGNTSTSNQGGGGWSNGGGGMVGGGALGENIVAHFVAHLEPIVALAFDPSGLLLLTVDKRGHRFHLFRIQPHLSGSTLSEVHQLYTLYRGDTTARIQDVVFSCDSRWVAVSSLRGTTHVFPITPYGGSIGVRTHTTPHVVNKLSRGCGRNSPVPHDGSSAAAGPPLTPPLSHRGTAAAAPAVQSHHHAAAAAAPVIVQPLAQLRRHYPPQSAAVGGSSAAAATAASDSDAAQVRVAACFGVGRASLPPGLLMPTPVTSSVGVGVGGVGAVTSAGVKAPHRKADSIYVMSAPSGALVQYDVEPRHIAGLSKERISDDTAIELVVDAKAEWPLMSPPLFNPVQPPLSSANPLLQRRPPASAADEPPPHKGRPPPTHLDEHWLSQVEIVTHAGPHRRLWMGPQFTFKTYSLSSSDLDKDSVEVGTIPMQSNPINVPMRPPLLIESGSTSSLEQSPHLTEVYQNEFEFSLDHGESRLREDLADAMQESPSMPGRRWSAIECGVVGGGGGGQGQRRSAAVVERRVNPLGTIIMVQPPKSAVLPAAPPHQLARQPTEHLIVVAAESKRAHDVTRPPPPPSKTSIVSNNNNNRVMEQVGEKAPVPKSTTANNKERRKNAKNERKSSNAEKSINTTDRSKNDEKSVNDKSICDEKLFNTDDKTKIVVKSISDKSKNDDKSINTSDKSRNVGKSIDKSLNVVEKPKNVEKSVDVDDRLISVDKPTSVKSKKVEATGDEEEESINLISEDVEKLIGVSVERCEEIVELASDEKSTTVEQSTFVDESISIDDALITSESIAEIECSVVEENEKQADPISECNVGGRASKRRSKKKVDGGEGVKKEEGIEEKVEVCDVQVLSSSLIDKTGPVESEVKDREYPTLTSTLKTKRKCRTLGKKISKSVVAVDDVVKPSPPNDLDLLEESHHSLLDFPDLLLANVVAKPIVDHRRESIAQVVIESIEKDNMTEQPGEEEEEVKVVVGGSSDKEETTDKDSSDDSTTSSKCDGGKGVGVGGGVGSGGKKKRNRKKAGGGEGGLGGGDSVEKCRDESVPVVKLSWSQIASKGTSITVEDGEEVEEEEEVIQPNNISWAKEEKEGKSATATAEDRGSVYESCCESVEDSGEPQPTQCLIEVVAAAAAECDTATAAADDEQCRNCQSSSEGGGSGGGSGGGKESSAGDSGEKEAVAKKSRKQRKKRR</sequence>
<dbReference type="InterPro" id="IPR036322">
    <property type="entry name" value="WD40_repeat_dom_sf"/>
</dbReference>
<feature type="region of interest" description="Disordered" evidence="1">
    <location>
        <begin position="1284"/>
        <end position="1365"/>
    </location>
</feature>
<dbReference type="Gene3D" id="2.130.10.10">
    <property type="entry name" value="YVTN repeat-like/Quinoprotein amine dehydrogenase"/>
    <property type="match status" value="1"/>
</dbReference>
<feature type="region of interest" description="Disordered" evidence="1">
    <location>
        <begin position="891"/>
        <end position="970"/>
    </location>
</feature>
<feature type="compositionally biased region" description="Gly residues" evidence="1">
    <location>
        <begin position="1352"/>
        <end position="1361"/>
    </location>
</feature>
<feature type="compositionally biased region" description="Basic and acidic residues" evidence="1">
    <location>
        <begin position="1305"/>
        <end position="1316"/>
    </location>
</feature>
<dbReference type="OrthoDB" id="25778at2759"/>
<feature type="compositionally biased region" description="Gly residues" evidence="1">
    <location>
        <begin position="1481"/>
        <end position="1493"/>
    </location>
</feature>
<feature type="compositionally biased region" description="Acidic residues" evidence="1">
    <location>
        <begin position="1391"/>
        <end position="1402"/>
    </location>
</feature>
<feature type="region of interest" description="Disordered" evidence="1">
    <location>
        <begin position="1467"/>
        <end position="1518"/>
    </location>
</feature>
<protein>
    <recommendedName>
        <fullName evidence="2">BCAS3 WD40 domain-containing protein</fullName>
    </recommendedName>
</protein>
<dbReference type="InterPro" id="IPR015943">
    <property type="entry name" value="WD40/YVTN_repeat-like_dom_sf"/>
</dbReference>
<dbReference type="GO" id="GO:0005737">
    <property type="term" value="C:cytoplasm"/>
    <property type="evidence" value="ECO:0007669"/>
    <property type="project" value="TreeGrafter"/>
</dbReference>
<evidence type="ECO:0000256" key="1">
    <source>
        <dbReference type="SAM" id="MobiDB-lite"/>
    </source>
</evidence>
<evidence type="ECO:0000313" key="4">
    <source>
        <dbReference type="Proteomes" id="UP000291343"/>
    </source>
</evidence>
<dbReference type="SUPFAM" id="SSF50978">
    <property type="entry name" value="WD40 repeat-like"/>
    <property type="match status" value="1"/>
</dbReference>
<dbReference type="STRING" id="195883.A0A482X7W1"/>
<evidence type="ECO:0000313" key="3">
    <source>
        <dbReference type="EMBL" id="RZF41762.1"/>
    </source>
</evidence>
<dbReference type="PANTHER" id="PTHR13268">
    <property type="entry name" value="BREAST CARCINOMA AMPLIFIED SEQUENCE 3"/>
    <property type="match status" value="1"/>
</dbReference>
<feature type="domain" description="BCAS3 WD40" evidence="2">
    <location>
        <begin position="55"/>
        <end position="476"/>
    </location>
</feature>
<feature type="compositionally biased region" description="Basic and acidic residues" evidence="1">
    <location>
        <begin position="960"/>
        <end position="970"/>
    </location>
</feature>
<feature type="compositionally biased region" description="Basic residues" evidence="1">
    <location>
        <begin position="1508"/>
        <end position="1518"/>
    </location>
</feature>
<evidence type="ECO:0000259" key="2">
    <source>
        <dbReference type="Pfam" id="PF21034"/>
    </source>
</evidence>
<organism evidence="3 4">
    <name type="scientific">Laodelphax striatellus</name>
    <name type="common">Small brown planthopper</name>
    <name type="synonym">Delphax striatella</name>
    <dbReference type="NCBI Taxonomy" id="195883"/>
    <lineage>
        <taxon>Eukaryota</taxon>
        <taxon>Metazoa</taxon>
        <taxon>Ecdysozoa</taxon>
        <taxon>Arthropoda</taxon>
        <taxon>Hexapoda</taxon>
        <taxon>Insecta</taxon>
        <taxon>Pterygota</taxon>
        <taxon>Neoptera</taxon>
        <taxon>Paraneoptera</taxon>
        <taxon>Hemiptera</taxon>
        <taxon>Auchenorrhyncha</taxon>
        <taxon>Fulgoroidea</taxon>
        <taxon>Delphacidae</taxon>
        <taxon>Criomorphinae</taxon>
        <taxon>Laodelphax</taxon>
    </lineage>
</organism>
<dbReference type="EMBL" id="QKKF02016167">
    <property type="protein sequence ID" value="RZF41762.1"/>
    <property type="molecule type" value="Genomic_DNA"/>
</dbReference>
<feature type="region of interest" description="Disordered" evidence="1">
    <location>
        <begin position="1389"/>
        <end position="1445"/>
    </location>
</feature>
<dbReference type="GO" id="GO:0006914">
    <property type="term" value="P:autophagy"/>
    <property type="evidence" value="ECO:0007669"/>
    <property type="project" value="InterPro"/>
</dbReference>
<feature type="region of interest" description="Disordered" evidence="1">
    <location>
        <begin position="475"/>
        <end position="515"/>
    </location>
</feature>
<feature type="compositionally biased region" description="Polar residues" evidence="1">
    <location>
        <begin position="906"/>
        <end position="918"/>
    </location>
</feature>
<proteinExistence type="predicted"/>
<gene>
    <name evidence="3" type="ORF">LSTR_LSTR012241</name>
</gene>
<feature type="compositionally biased region" description="Gly residues" evidence="1">
    <location>
        <begin position="1328"/>
        <end position="1340"/>
    </location>
</feature>
<feature type="compositionally biased region" description="Basic residues" evidence="1">
    <location>
        <begin position="1341"/>
        <end position="1350"/>
    </location>
</feature>
<dbReference type="InterPro" id="IPR045142">
    <property type="entry name" value="BCAS3-like"/>
</dbReference>
<keyword evidence="4" id="KW-1185">Reference proteome</keyword>
<dbReference type="GO" id="GO:0042594">
    <property type="term" value="P:response to starvation"/>
    <property type="evidence" value="ECO:0007669"/>
    <property type="project" value="TreeGrafter"/>
</dbReference>
<dbReference type="PANTHER" id="PTHR13268:SF0">
    <property type="entry name" value="BCAS3 MICROTUBULE ASSOCIATED CELL MIGRATION FACTOR"/>
    <property type="match status" value="1"/>
</dbReference>
<feature type="compositionally biased region" description="Basic and acidic residues" evidence="1">
    <location>
        <begin position="1411"/>
        <end position="1429"/>
    </location>
</feature>
<dbReference type="InterPro" id="IPR048382">
    <property type="entry name" value="BCAS3_WD40"/>
</dbReference>
<dbReference type="FunCoup" id="A0A482X7W1">
    <property type="interactions" value="924"/>
</dbReference>
<reference evidence="3 4" key="1">
    <citation type="journal article" date="2017" name="Gigascience">
        <title>Genome sequence of the small brown planthopper, Laodelphax striatellus.</title>
        <authorList>
            <person name="Zhu J."/>
            <person name="Jiang F."/>
            <person name="Wang X."/>
            <person name="Yang P."/>
            <person name="Bao Y."/>
            <person name="Zhao W."/>
            <person name="Wang W."/>
            <person name="Lu H."/>
            <person name="Wang Q."/>
            <person name="Cui N."/>
            <person name="Li J."/>
            <person name="Chen X."/>
            <person name="Luo L."/>
            <person name="Yu J."/>
            <person name="Kang L."/>
            <person name="Cui F."/>
        </authorList>
    </citation>
    <scope>NUCLEOTIDE SEQUENCE [LARGE SCALE GENOMIC DNA]</scope>
    <source>
        <strain evidence="3">Lst14</strain>
    </source>
</reference>
<dbReference type="Pfam" id="PF21034">
    <property type="entry name" value="BCAS3_WD40"/>
    <property type="match status" value="1"/>
</dbReference>
<accession>A0A482X7W1</accession>
<name>A0A482X7W1_LAOST</name>
<dbReference type="Proteomes" id="UP000291343">
    <property type="component" value="Unassembled WGS sequence"/>
</dbReference>
<comment type="caution">
    <text evidence="3">The sequence shown here is derived from an EMBL/GenBank/DDBJ whole genome shotgun (WGS) entry which is preliminary data.</text>
</comment>
<feature type="region of interest" description="Disordered" evidence="1">
    <location>
        <begin position="673"/>
        <end position="706"/>
    </location>
</feature>
<dbReference type="InParanoid" id="A0A482X7W1"/>